<proteinExistence type="predicted"/>
<comment type="caution">
    <text evidence="1">The sequence shown here is derived from an EMBL/GenBank/DDBJ whole genome shotgun (WGS) entry which is preliminary data.</text>
</comment>
<evidence type="ECO:0000313" key="2">
    <source>
        <dbReference type="Proteomes" id="UP001164250"/>
    </source>
</evidence>
<dbReference type="EMBL" id="CM047897">
    <property type="protein sequence ID" value="KAJ0111801.1"/>
    <property type="molecule type" value="Genomic_DNA"/>
</dbReference>
<protein>
    <submittedName>
        <fullName evidence="1">Uncharacterized protein</fullName>
    </submittedName>
</protein>
<gene>
    <name evidence="1" type="ORF">Patl1_02272</name>
</gene>
<evidence type="ECO:0000313" key="1">
    <source>
        <dbReference type="EMBL" id="KAJ0111801.1"/>
    </source>
</evidence>
<sequence length="201" mass="22167">MQEMSKESSKAQSTALVLLNTRVLRSYKPVKDMVEPNAKTPWGNHFAFLHVTIPPLTDASSSNPLELVFRAQQIINDKKSSLAVYLTGQLLEILKKFRGPEAVAKYIHGTLKNSSMGITNLIGPKEKMSLANHPVKGLYFMVVGAPQSICIAIVSYTGVLRVAVGAEKGFIDAKRLKSCIEKAFQMMLEVVCQKIDQQSTE</sequence>
<reference evidence="2" key="1">
    <citation type="journal article" date="2023" name="G3 (Bethesda)">
        <title>Genome assembly and association tests identify interacting loci associated with vigor, precocity, and sex in interspecific pistachio rootstocks.</title>
        <authorList>
            <person name="Palmer W."/>
            <person name="Jacygrad E."/>
            <person name="Sagayaradj S."/>
            <person name="Cavanaugh K."/>
            <person name="Han R."/>
            <person name="Bertier L."/>
            <person name="Beede B."/>
            <person name="Kafkas S."/>
            <person name="Golino D."/>
            <person name="Preece J."/>
            <person name="Michelmore R."/>
        </authorList>
    </citation>
    <scope>NUCLEOTIDE SEQUENCE [LARGE SCALE GENOMIC DNA]</scope>
</reference>
<accession>A0ACC1C808</accession>
<organism evidence="1 2">
    <name type="scientific">Pistacia atlantica</name>
    <dbReference type="NCBI Taxonomy" id="434234"/>
    <lineage>
        <taxon>Eukaryota</taxon>
        <taxon>Viridiplantae</taxon>
        <taxon>Streptophyta</taxon>
        <taxon>Embryophyta</taxon>
        <taxon>Tracheophyta</taxon>
        <taxon>Spermatophyta</taxon>
        <taxon>Magnoliopsida</taxon>
        <taxon>eudicotyledons</taxon>
        <taxon>Gunneridae</taxon>
        <taxon>Pentapetalae</taxon>
        <taxon>rosids</taxon>
        <taxon>malvids</taxon>
        <taxon>Sapindales</taxon>
        <taxon>Anacardiaceae</taxon>
        <taxon>Pistacia</taxon>
    </lineage>
</organism>
<dbReference type="Proteomes" id="UP001164250">
    <property type="component" value="Chromosome 1"/>
</dbReference>
<keyword evidence="2" id="KW-1185">Reference proteome</keyword>
<name>A0ACC1C808_9ROSI</name>